<dbReference type="Proteomes" id="UP001168877">
    <property type="component" value="Unassembled WGS sequence"/>
</dbReference>
<dbReference type="Pfam" id="PF00561">
    <property type="entry name" value="Abhydrolase_1"/>
    <property type="match status" value="1"/>
</dbReference>
<gene>
    <name evidence="2" type="ORF">LWI29_000744</name>
</gene>
<reference evidence="2" key="2">
    <citation type="submission" date="2023-06" db="EMBL/GenBank/DDBJ databases">
        <authorList>
            <person name="Swenson N.G."/>
            <person name="Wegrzyn J.L."/>
            <person name="Mcevoy S.L."/>
        </authorList>
    </citation>
    <scope>NUCLEOTIDE SEQUENCE</scope>
    <source>
        <strain evidence="2">NS2018</strain>
        <tissue evidence="2">Leaf</tissue>
    </source>
</reference>
<keyword evidence="3" id="KW-1185">Reference proteome</keyword>
<comment type="caution">
    <text evidence="2">The sequence shown here is derived from an EMBL/GenBank/DDBJ whole genome shotgun (WGS) entry which is preliminary data.</text>
</comment>
<evidence type="ECO:0000313" key="2">
    <source>
        <dbReference type="EMBL" id="KAK0591376.1"/>
    </source>
</evidence>
<evidence type="ECO:0000259" key="1">
    <source>
        <dbReference type="Pfam" id="PF00561"/>
    </source>
</evidence>
<reference evidence="2" key="1">
    <citation type="journal article" date="2022" name="Plant J.">
        <title>Strategies of tolerance reflected in two North American maple genomes.</title>
        <authorList>
            <person name="McEvoy S.L."/>
            <person name="Sezen U.U."/>
            <person name="Trouern-Trend A."/>
            <person name="McMahon S.M."/>
            <person name="Schaberg P.G."/>
            <person name="Yang J."/>
            <person name="Wegrzyn J.L."/>
            <person name="Swenson N.G."/>
        </authorList>
    </citation>
    <scope>NUCLEOTIDE SEQUENCE</scope>
    <source>
        <strain evidence="2">NS2018</strain>
    </source>
</reference>
<sequence length="101" mass="11075">MVSQLAKLSSSSLLFWSDHQGPDEPESITHRAFRFPKRRQLTENVLIVHGLGVSSFLFRGMVESLGSRGVRVIAVDLPGSGFSNRSAMEVAERSDGSLPVF</sequence>
<feature type="domain" description="AB hydrolase-1" evidence="1">
    <location>
        <begin position="45"/>
        <end position="86"/>
    </location>
</feature>
<dbReference type="InterPro" id="IPR029058">
    <property type="entry name" value="AB_hydrolase_fold"/>
</dbReference>
<dbReference type="Gene3D" id="3.40.50.1820">
    <property type="entry name" value="alpha/beta hydrolase"/>
    <property type="match status" value="1"/>
</dbReference>
<protein>
    <recommendedName>
        <fullName evidence="1">AB hydrolase-1 domain-containing protein</fullName>
    </recommendedName>
</protein>
<dbReference type="EMBL" id="JAUESC010000380">
    <property type="protein sequence ID" value="KAK0591376.1"/>
    <property type="molecule type" value="Genomic_DNA"/>
</dbReference>
<dbReference type="InterPro" id="IPR000073">
    <property type="entry name" value="AB_hydrolase_1"/>
</dbReference>
<evidence type="ECO:0000313" key="3">
    <source>
        <dbReference type="Proteomes" id="UP001168877"/>
    </source>
</evidence>
<proteinExistence type="predicted"/>
<dbReference type="AlphaFoldDB" id="A0AA39S5X4"/>
<organism evidence="2 3">
    <name type="scientific">Acer saccharum</name>
    <name type="common">Sugar maple</name>
    <dbReference type="NCBI Taxonomy" id="4024"/>
    <lineage>
        <taxon>Eukaryota</taxon>
        <taxon>Viridiplantae</taxon>
        <taxon>Streptophyta</taxon>
        <taxon>Embryophyta</taxon>
        <taxon>Tracheophyta</taxon>
        <taxon>Spermatophyta</taxon>
        <taxon>Magnoliopsida</taxon>
        <taxon>eudicotyledons</taxon>
        <taxon>Gunneridae</taxon>
        <taxon>Pentapetalae</taxon>
        <taxon>rosids</taxon>
        <taxon>malvids</taxon>
        <taxon>Sapindales</taxon>
        <taxon>Sapindaceae</taxon>
        <taxon>Hippocastanoideae</taxon>
        <taxon>Acereae</taxon>
        <taxon>Acer</taxon>
    </lineage>
</organism>
<name>A0AA39S5X4_ACESA</name>
<accession>A0AA39S5X4</accession>
<dbReference type="SUPFAM" id="SSF53474">
    <property type="entry name" value="alpha/beta-Hydrolases"/>
    <property type="match status" value="1"/>
</dbReference>